<evidence type="ECO:0000256" key="2">
    <source>
        <dbReference type="SAM" id="SignalP"/>
    </source>
</evidence>
<keyword evidence="1" id="KW-1133">Transmembrane helix</keyword>
<feature type="transmembrane region" description="Helical" evidence="1">
    <location>
        <begin position="31"/>
        <end position="48"/>
    </location>
</feature>
<accession>A0ABQ9NUH5</accession>
<sequence>MSIFLFELIILTLNVIATALRGPTSVQAVEMFFGDFTIPTLSFLYTNYQLWLFWNKRMSGLLVWLFNYGYADYDYYLDPASSLTLARLYLVFFLVMLNIWYMIHAVLAVHRQRKGIGNVEIEYAQSTLYHGLHRHAVFAAIQAGVFPKEHPEIARRISKAPSLHSVHIDTESIAPLLEQRFSVRDTSYDAGESTR</sequence>
<name>A0ABQ9NUH5_9PEZI</name>
<proteinExistence type="predicted"/>
<feature type="transmembrane region" description="Helical" evidence="1">
    <location>
        <begin position="88"/>
        <end position="109"/>
    </location>
</feature>
<evidence type="ECO:0000313" key="4">
    <source>
        <dbReference type="Proteomes" id="UP001172684"/>
    </source>
</evidence>
<dbReference type="EMBL" id="JAPDRL010000027">
    <property type="protein sequence ID" value="KAJ9665578.1"/>
    <property type="molecule type" value="Genomic_DNA"/>
</dbReference>
<evidence type="ECO:0000313" key="3">
    <source>
        <dbReference type="EMBL" id="KAJ9665578.1"/>
    </source>
</evidence>
<feature type="chain" id="PRO_5047127389" evidence="2">
    <location>
        <begin position="20"/>
        <end position="195"/>
    </location>
</feature>
<keyword evidence="1" id="KW-0812">Transmembrane</keyword>
<keyword evidence="1" id="KW-0472">Membrane</keyword>
<feature type="transmembrane region" description="Helical" evidence="1">
    <location>
        <begin position="60"/>
        <end position="76"/>
    </location>
</feature>
<gene>
    <name evidence="3" type="ORF">H2201_004269</name>
</gene>
<reference evidence="3" key="1">
    <citation type="submission" date="2022-10" db="EMBL/GenBank/DDBJ databases">
        <title>Culturing micro-colonial fungi from biological soil crusts in the Mojave desert and describing Neophaeococcomyces mojavensis, and introducing the new genera and species Taxawa tesnikishii.</title>
        <authorList>
            <person name="Kurbessoian T."/>
            <person name="Stajich J.E."/>
        </authorList>
    </citation>
    <scope>NUCLEOTIDE SEQUENCE</scope>
    <source>
        <strain evidence="3">TK_1</strain>
    </source>
</reference>
<dbReference type="Proteomes" id="UP001172684">
    <property type="component" value="Unassembled WGS sequence"/>
</dbReference>
<comment type="caution">
    <text evidence="3">The sequence shown here is derived from an EMBL/GenBank/DDBJ whole genome shotgun (WGS) entry which is preliminary data.</text>
</comment>
<organism evidence="3 4">
    <name type="scientific">Coniosporium apollinis</name>
    <dbReference type="NCBI Taxonomy" id="61459"/>
    <lineage>
        <taxon>Eukaryota</taxon>
        <taxon>Fungi</taxon>
        <taxon>Dikarya</taxon>
        <taxon>Ascomycota</taxon>
        <taxon>Pezizomycotina</taxon>
        <taxon>Dothideomycetes</taxon>
        <taxon>Dothideomycetes incertae sedis</taxon>
        <taxon>Coniosporium</taxon>
    </lineage>
</organism>
<evidence type="ECO:0000256" key="1">
    <source>
        <dbReference type="SAM" id="Phobius"/>
    </source>
</evidence>
<keyword evidence="4" id="KW-1185">Reference proteome</keyword>
<keyword evidence="2" id="KW-0732">Signal</keyword>
<protein>
    <submittedName>
        <fullName evidence="3">Uncharacterized protein</fullName>
    </submittedName>
</protein>
<feature type="signal peptide" evidence="2">
    <location>
        <begin position="1"/>
        <end position="19"/>
    </location>
</feature>